<dbReference type="GO" id="GO:0005783">
    <property type="term" value="C:endoplasmic reticulum"/>
    <property type="evidence" value="ECO:0007669"/>
    <property type="project" value="InterPro"/>
</dbReference>
<name>A0A0K8TQX4_TABBR</name>
<organism evidence="4">
    <name type="scientific">Tabanus bromius</name>
    <name type="common">Band-eyed brown horse fly</name>
    <dbReference type="NCBI Taxonomy" id="304241"/>
    <lineage>
        <taxon>Eukaryota</taxon>
        <taxon>Metazoa</taxon>
        <taxon>Ecdysozoa</taxon>
        <taxon>Arthropoda</taxon>
        <taxon>Hexapoda</taxon>
        <taxon>Insecta</taxon>
        <taxon>Pterygota</taxon>
        <taxon>Neoptera</taxon>
        <taxon>Endopterygota</taxon>
        <taxon>Diptera</taxon>
        <taxon>Brachycera</taxon>
        <taxon>Tabanomorpha</taxon>
        <taxon>Tabanoidea</taxon>
        <taxon>Tabanidae</taxon>
        <taxon>Tabanus</taxon>
    </lineage>
</organism>
<dbReference type="PANTHER" id="PTHR15069">
    <property type="entry name" value="PROTEASOME ASSEMBLY CHAPERONE 1"/>
    <property type="match status" value="1"/>
</dbReference>
<keyword evidence="3" id="KW-0143">Chaperone</keyword>
<comment type="similarity">
    <text evidence="1">Belongs to the PSMG1 family.</text>
</comment>
<dbReference type="GO" id="GO:0070628">
    <property type="term" value="F:proteasome binding"/>
    <property type="evidence" value="ECO:0007669"/>
    <property type="project" value="TreeGrafter"/>
</dbReference>
<proteinExistence type="evidence at transcript level"/>
<dbReference type="EMBL" id="GDAI01001047">
    <property type="protein sequence ID" value="JAI16556.1"/>
    <property type="molecule type" value="mRNA"/>
</dbReference>
<dbReference type="AlphaFoldDB" id="A0A0K8TQX4"/>
<evidence type="ECO:0000256" key="1">
    <source>
        <dbReference type="ARBA" id="ARBA00005261"/>
    </source>
</evidence>
<accession>A0A0K8TQX4</accession>
<protein>
    <recommendedName>
        <fullName evidence="2">Proteasome assembly chaperone 1</fullName>
    </recommendedName>
</protein>
<evidence type="ECO:0000256" key="3">
    <source>
        <dbReference type="ARBA" id="ARBA00023186"/>
    </source>
</evidence>
<dbReference type="InterPro" id="IPR016565">
    <property type="entry name" value="Proteasome_assmbl_chp_1"/>
</dbReference>
<evidence type="ECO:0000256" key="2">
    <source>
        <dbReference type="ARBA" id="ARBA00019180"/>
    </source>
</evidence>
<evidence type="ECO:0000313" key="4">
    <source>
        <dbReference type="EMBL" id="JAI16556.1"/>
    </source>
</evidence>
<sequence>MDFGEIVEPSSRAFWDDFEEVEDNCKIEVELQYQNPKSDCFPTELDRIIIIEGSNILEFLKATLIKGREPTCRIKNSLVTIYHFEEYRTIVCISEENDLNLAGALTELLEPWLKVAKKVVTISIQPKILYKGEETTDMHNATFIRGINSTLKNIPELETPNFITGLSAGAASWRYCQNMSISSYLAYVDSPTLDTLSTEPILKLLNDLEVKCDRKYVVKSRDQSHVYM</sequence>
<dbReference type="GO" id="GO:0080129">
    <property type="term" value="P:proteasome core complex assembly"/>
    <property type="evidence" value="ECO:0007669"/>
    <property type="project" value="TreeGrafter"/>
</dbReference>
<reference evidence="4" key="1">
    <citation type="journal article" date="2015" name="Insect Biochem. Mol. Biol.">
        <title>An insight into the sialome of the horse fly, Tabanus bromius.</title>
        <authorList>
            <person name="Ribeiro J.M."/>
            <person name="Kazimirova M."/>
            <person name="Takac P."/>
            <person name="Andersen J.F."/>
            <person name="Francischetti I.M."/>
        </authorList>
    </citation>
    <scope>NUCLEOTIDE SEQUENCE</scope>
</reference>
<dbReference type="PANTHER" id="PTHR15069:SF1">
    <property type="entry name" value="PROTEASOME ASSEMBLY CHAPERONE 1"/>
    <property type="match status" value="1"/>
</dbReference>